<dbReference type="SUPFAM" id="SSF51735">
    <property type="entry name" value="NAD(P)-binding Rossmann-fold domains"/>
    <property type="match status" value="1"/>
</dbReference>
<dbReference type="EMBL" id="PKKJ01000001">
    <property type="protein sequence ID" value="PKY66692.1"/>
    <property type="molecule type" value="Genomic_DNA"/>
</dbReference>
<dbReference type="OrthoDB" id="3208998at2"/>
<name>A0A2I1I6D3_9ACTO</name>
<feature type="domain" description="RCK N-terminal" evidence="1">
    <location>
        <begin position="1"/>
        <end position="113"/>
    </location>
</feature>
<dbReference type="AlphaFoldDB" id="A0A2I1I6D3"/>
<dbReference type="GO" id="GO:0006813">
    <property type="term" value="P:potassium ion transport"/>
    <property type="evidence" value="ECO:0007669"/>
    <property type="project" value="InterPro"/>
</dbReference>
<reference evidence="2 3" key="1">
    <citation type="submission" date="2017-12" db="EMBL/GenBank/DDBJ databases">
        <title>Phylogenetic diversity of female urinary microbiome.</title>
        <authorList>
            <person name="Thomas-White K."/>
            <person name="Wolfe A.J."/>
        </authorList>
    </citation>
    <scope>NUCLEOTIDE SEQUENCE [LARGE SCALE GENOMIC DNA]</scope>
    <source>
        <strain evidence="2 3">UMB0250</strain>
    </source>
</reference>
<proteinExistence type="predicted"/>
<gene>
    <name evidence="2" type="ORF">CYJ25_00090</name>
</gene>
<organism evidence="2 3">
    <name type="scientific">Schaalia turicensis</name>
    <dbReference type="NCBI Taxonomy" id="131111"/>
    <lineage>
        <taxon>Bacteria</taxon>
        <taxon>Bacillati</taxon>
        <taxon>Actinomycetota</taxon>
        <taxon>Actinomycetes</taxon>
        <taxon>Actinomycetales</taxon>
        <taxon>Actinomycetaceae</taxon>
        <taxon>Schaalia</taxon>
    </lineage>
</organism>
<dbReference type="Proteomes" id="UP000234545">
    <property type="component" value="Unassembled WGS sequence"/>
</dbReference>
<dbReference type="InterPro" id="IPR003148">
    <property type="entry name" value="RCK_N"/>
</dbReference>
<evidence type="ECO:0000313" key="2">
    <source>
        <dbReference type="EMBL" id="PKY66692.1"/>
    </source>
</evidence>
<evidence type="ECO:0000259" key="1">
    <source>
        <dbReference type="PROSITE" id="PS51201"/>
    </source>
</evidence>
<dbReference type="Pfam" id="PF02254">
    <property type="entry name" value="TrkA_N"/>
    <property type="match status" value="1"/>
</dbReference>
<sequence length="216" mass="23429">MGCGRVGSFLATALDADGHSVAVIDVDPKAFSRLPSDFSGKRVTGVGMDREALKKADIKDAYAFAAVSSGDNSNIISTRIAQETFHVPHVVARIYDPERAYVYERLGIPTVATVKRTAESVLRRMLPPDAAVTWTHPTGEVSLVTATPETSWYGVSFPTVEELTGERIAFVSRLGTVVPARQDFVVQEHDQLYFAIGGAESTRLRSILTAAPNFED</sequence>
<protein>
    <submittedName>
        <fullName evidence="2">Potassium transporter TrkA</fullName>
    </submittedName>
</protein>
<dbReference type="RefSeq" id="WP_101627219.1">
    <property type="nucleotide sequence ID" value="NZ_JBCOMK010000009.1"/>
</dbReference>
<dbReference type="InterPro" id="IPR036291">
    <property type="entry name" value="NAD(P)-bd_dom_sf"/>
</dbReference>
<dbReference type="Gene3D" id="3.40.50.720">
    <property type="entry name" value="NAD(P)-binding Rossmann-like Domain"/>
    <property type="match status" value="1"/>
</dbReference>
<accession>A0A2I1I6D3</accession>
<evidence type="ECO:0000313" key="3">
    <source>
        <dbReference type="Proteomes" id="UP000234545"/>
    </source>
</evidence>
<dbReference type="InterPro" id="IPR050721">
    <property type="entry name" value="Trk_Ktr_HKT_K-transport"/>
</dbReference>
<dbReference type="PROSITE" id="PS51201">
    <property type="entry name" value="RCK_N"/>
    <property type="match status" value="1"/>
</dbReference>
<comment type="caution">
    <text evidence="2">The sequence shown here is derived from an EMBL/GenBank/DDBJ whole genome shotgun (WGS) entry which is preliminary data.</text>
</comment>
<dbReference type="PANTHER" id="PTHR43833">
    <property type="entry name" value="POTASSIUM CHANNEL PROTEIN 2-RELATED-RELATED"/>
    <property type="match status" value="1"/>
</dbReference>
<dbReference type="PANTHER" id="PTHR43833:SF8">
    <property type="entry name" value="TRK SYSTEM POTASSIUM UPTAKE PROTEIN TRKA"/>
    <property type="match status" value="1"/>
</dbReference>